<proteinExistence type="predicted"/>
<protein>
    <recommendedName>
        <fullName evidence="3">DUF2059 domain-containing protein</fullName>
    </recommendedName>
</protein>
<reference evidence="4 5" key="1">
    <citation type="submission" date="2015-01" db="EMBL/GenBank/DDBJ databases">
        <title>Ahrensia donghaiensis sp. nov., a novel dimethylsulphoniopropionate-cleavage bacterium isolated from seawater and emended descriptions of the genus Ahrensia and Ahrensia kielensis.</title>
        <authorList>
            <person name="Liu J."/>
        </authorList>
    </citation>
    <scope>NUCLEOTIDE SEQUENCE [LARGE SCALE GENOMIC DNA]</scope>
    <source>
        <strain evidence="4 5">LZD062</strain>
    </source>
</reference>
<gene>
    <name evidence="4" type="ORF">SU32_11000</name>
</gene>
<dbReference type="InterPro" id="IPR018637">
    <property type="entry name" value="DUF2059"/>
</dbReference>
<evidence type="ECO:0000256" key="2">
    <source>
        <dbReference type="SAM" id="SignalP"/>
    </source>
</evidence>
<feature type="compositionally biased region" description="Basic and acidic residues" evidence="1">
    <location>
        <begin position="159"/>
        <end position="169"/>
    </location>
</feature>
<feature type="chain" id="PRO_5005836524" description="DUF2059 domain-containing protein" evidence="2">
    <location>
        <begin position="27"/>
        <end position="181"/>
    </location>
</feature>
<keyword evidence="2" id="KW-0732">Signal</keyword>
<dbReference type="Pfam" id="PF09832">
    <property type="entry name" value="DUF2059"/>
    <property type="match status" value="1"/>
</dbReference>
<evidence type="ECO:0000256" key="1">
    <source>
        <dbReference type="SAM" id="MobiDB-lite"/>
    </source>
</evidence>
<dbReference type="Proteomes" id="UP000038011">
    <property type="component" value="Unassembled WGS sequence"/>
</dbReference>
<evidence type="ECO:0000313" key="4">
    <source>
        <dbReference type="EMBL" id="KPB00937.1"/>
    </source>
</evidence>
<dbReference type="EMBL" id="JXMU01000015">
    <property type="protein sequence ID" value="KPB00937.1"/>
    <property type="molecule type" value="Genomic_DNA"/>
</dbReference>
<evidence type="ECO:0000259" key="3">
    <source>
        <dbReference type="Pfam" id="PF09832"/>
    </source>
</evidence>
<accession>A0A0M9GLY0</accession>
<keyword evidence="5" id="KW-1185">Reference proteome</keyword>
<feature type="domain" description="DUF2059" evidence="3">
    <location>
        <begin position="93"/>
        <end position="148"/>
    </location>
</feature>
<feature type="signal peptide" evidence="2">
    <location>
        <begin position="1"/>
        <end position="26"/>
    </location>
</feature>
<comment type="caution">
    <text evidence="4">The sequence shown here is derived from an EMBL/GenBank/DDBJ whole genome shotgun (WGS) entry which is preliminary data.</text>
</comment>
<sequence>MKITKWVKGSIIAAAVTGAAMTASFAQEVSESHLEAARKAITAIQATERFDDILPGVALRITSQLIANNPDLEPQINEVVDQETLALVSRRADLEREAALVYAKSISEEDLNAIAEFYSSSAGQALLTNGAILAREVQQSAAVWQRGVERDLMENVNAKLKEVAPRPETEQTDDAAEPKAE</sequence>
<evidence type="ECO:0000313" key="5">
    <source>
        <dbReference type="Proteomes" id="UP000038011"/>
    </source>
</evidence>
<dbReference type="AlphaFoldDB" id="A0A0M9GLY0"/>
<dbReference type="STRING" id="1514904.SU32_11000"/>
<feature type="region of interest" description="Disordered" evidence="1">
    <location>
        <begin position="159"/>
        <end position="181"/>
    </location>
</feature>
<dbReference type="RefSeq" id="WP_053999418.1">
    <property type="nucleotide sequence ID" value="NZ_JXMU01000015.1"/>
</dbReference>
<dbReference type="OrthoDB" id="5510290at2"/>
<dbReference type="PATRIC" id="fig|1514904.3.peg.1042"/>
<name>A0A0M9GLY0_9HYPH</name>
<organism evidence="4 5">
    <name type="scientific">Ahrensia marina</name>
    <dbReference type="NCBI Taxonomy" id="1514904"/>
    <lineage>
        <taxon>Bacteria</taxon>
        <taxon>Pseudomonadati</taxon>
        <taxon>Pseudomonadota</taxon>
        <taxon>Alphaproteobacteria</taxon>
        <taxon>Hyphomicrobiales</taxon>
        <taxon>Ahrensiaceae</taxon>
        <taxon>Ahrensia</taxon>
    </lineage>
</organism>